<dbReference type="Proteomes" id="UP001085076">
    <property type="component" value="Miscellaneous, Linkage group lg03"/>
</dbReference>
<dbReference type="InterPro" id="IPR004883">
    <property type="entry name" value="LOB"/>
</dbReference>
<evidence type="ECO:0000256" key="5">
    <source>
        <dbReference type="SAM" id="Coils"/>
    </source>
</evidence>
<evidence type="ECO:0000313" key="8">
    <source>
        <dbReference type="EMBL" id="KAJ0978829.1"/>
    </source>
</evidence>
<evidence type="ECO:0000313" key="9">
    <source>
        <dbReference type="Proteomes" id="UP001085076"/>
    </source>
</evidence>
<dbReference type="PANTHER" id="PTHR31301">
    <property type="entry name" value="LOB DOMAIN-CONTAINING PROTEIN 4-RELATED"/>
    <property type="match status" value="1"/>
</dbReference>
<evidence type="ECO:0000256" key="1">
    <source>
        <dbReference type="ARBA" id="ARBA00004123"/>
    </source>
</evidence>
<keyword evidence="4" id="KW-0539">Nucleus</keyword>
<dbReference type="PROSITE" id="PS50891">
    <property type="entry name" value="LOB"/>
    <property type="match status" value="1"/>
</dbReference>
<dbReference type="GO" id="GO:0005634">
    <property type="term" value="C:nucleus"/>
    <property type="evidence" value="ECO:0007669"/>
    <property type="project" value="UniProtKB-SubCell"/>
</dbReference>
<evidence type="ECO:0000256" key="6">
    <source>
        <dbReference type="SAM" id="MobiDB-lite"/>
    </source>
</evidence>
<evidence type="ECO:0000259" key="7">
    <source>
        <dbReference type="PROSITE" id="PS50891"/>
    </source>
</evidence>
<feature type="region of interest" description="Disordered" evidence="6">
    <location>
        <begin position="125"/>
        <end position="144"/>
    </location>
</feature>
<gene>
    <name evidence="8" type="ORF">J5N97_014303</name>
</gene>
<evidence type="ECO:0000256" key="4">
    <source>
        <dbReference type="ARBA" id="ARBA00023242"/>
    </source>
</evidence>
<sequence>MQPLVMDMSLYTVSHPGTASPSSSILRVRGLSDGFTVYHPLPDFGDRCDREASQHCLRLRHGSVAGAAVSPAEDLPSALIRHVSRAQALAADVDRTFCCLDGRGEKHQARGKAMQRGHRATLKLQDDDNPQGIRTHESPPPSPARAPCAACSFLRRECLPWCIFAPYFPPDHKDKFLTMHRVYGARNIAKRLATIPLEKRPGEVASLFSHACVRIQHPFYTISMPTKSQLELRIQELQSELKELKKKLGISTNELAPVVQQQQQHASNNHPGLISVSEEPNEENPFSLTSIDHQHQGQNKTGDAKSFWD</sequence>
<keyword evidence="5" id="KW-0175">Coiled coil</keyword>
<feature type="domain" description="LOB" evidence="7">
    <location>
        <begin position="146"/>
        <end position="248"/>
    </location>
</feature>
<dbReference type="EMBL" id="JAGGNH010000003">
    <property type="protein sequence ID" value="KAJ0978829.1"/>
    <property type="molecule type" value="Genomic_DNA"/>
</dbReference>
<keyword evidence="9" id="KW-1185">Reference proteome</keyword>
<feature type="compositionally biased region" description="Polar residues" evidence="6">
    <location>
        <begin position="259"/>
        <end position="270"/>
    </location>
</feature>
<keyword evidence="3" id="KW-0217">Developmental protein</keyword>
<proteinExistence type="inferred from homology"/>
<feature type="compositionally biased region" description="Polar residues" evidence="6">
    <location>
        <begin position="284"/>
        <end position="301"/>
    </location>
</feature>
<comment type="subcellular location">
    <subcellularLocation>
        <location evidence="1">Nucleus</location>
    </subcellularLocation>
</comment>
<dbReference type="AlphaFoldDB" id="A0A9D5HJI4"/>
<dbReference type="Pfam" id="PF03195">
    <property type="entry name" value="LOB"/>
    <property type="match status" value="1"/>
</dbReference>
<feature type="coiled-coil region" evidence="5">
    <location>
        <begin position="227"/>
        <end position="254"/>
    </location>
</feature>
<reference evidence="8" key="1">
    <citation type="submission" date="2021-03" db="EMBL/GenBank/DDBJ databases">
        <authorList>
            <person name="Li Z."/>
            <person name="Yang C."/>
        </authorList>
    </citation>
    <scope>NUCLEOTIDE SEQUENCE</scope>
    <source>
        <strain evidence="8">Dzin_1.0</strain>
        <tissue evidence="8">Leaf</tissue>
    </source>
</reference>
<name>A0A9D5HJI4_9LILI</name>
<evidence type="ECO:0000256" key="3">
    <source>
        <dbReference type="ARBA" id="ARBA00022473"/>
    </source>
</evidence>
<protein>
    <recommendedName>
        <fullName evidence="7">LOB domain-containing protein</fullName>
    </recommendedName>
</protein>
<dbReference type="PANTHER" id="PTHR31301:SF83">
    <property type="entry name" value="PROTEIN ASYMMETRIC LEAVES 2"/>
    <property type="match status" value="1"/>
</dbReference>
<comment type="similarity">
    <text evidence="2">Belongs to the LOB domain-containing protein family.</text>
</comment>
<reference evidence="8" key="2">
    <citation type="journal article" date="2022" name="Hortic Res">
        <title>The genome of Dioscorea zingiberensis sheds light on the biosynthesis, origin and evolution of the medicinally important diosgenin saponins.</title>
        <authorList>
            <person name="Li Y."/>
            <person name="Tan C."/>
            <person name="Li Z."/>
            <person name="Guo J."/>
            <person name="Li S."/>
            <person name="Chen X."/>
            <person name="Wang C."/>
            <person name="Dai X."/>
            <person name="Yang H."/>
            <person name="Song W."/>
            <person name="Hou L."/>
            <person name="Xu J."/>
            <person name="Tong Z."/>
            <person name="Xu A."/>
            <person name="Yuan X."/>
            <person name="Wang W."/>
            <person name="Yang Q."/>
            <person name="Chen L."/>
            <person name="Sun Z."/>
            <person name="Wang K."/>
            <person name="Pan B."/>
            <person name="Chen J."/>
            <person name="Bao Y."/>
            <person name="Liu F."/>
            <person name="Qi X."/>
            <person name="Gang D.R."/>
            <person name="Wen J."/>
            <person name="Li J."/>
        </authorList>
    </citation>
    <scope>NUCLEOTIDE SEQUENCE</scope>
    <source>
        <strain evidence="8">Dzin_1.0</strain>
    </source>
</reference>
<accession>A0A9D5HJI4</accession>
<organism evidence="8 9">
    <name type="scientific">Dioscorea zingiberensis</name>
    <dbReference type="NCBI Taxonomy" id="325984"/>
    <lineage>
        <taxon>Eukaryota</taxon>
        <taxon>Viridiplantae</taxon>
        <taxon>Streptophyta</taxon>
        <taxon>Embryophyta</taxon>
        <taxon>Tracheophyta</taxon>
        <taxon>Spermatophyta</taxon>
        <taxon>Magnoliopsida</taxon>
        <taxon>Liliopsida</taxon>
        <taxon>Dioscoreales</taxon>
        <taxon>Dioscoreaceae</taxon>
        <taxon>Dioscorea</taxon>
    </lineage>
</organism>
<evidence type="ECO:0000256" key="2">
    <source>
        <dbReference type="ARBA" id="ARBA00005474"/>
    </source>
</evidence>
<comment type="caution">
    <text evidence="8">The sequence shown here is derived from an EMBL/GenBank/DDBJ whole genome shotgun (WGS) entry which is preliminary data.</text>
</comment>
<feature type="region of interest" description="Disordered" evidence="6">
    <location>
        <begin position="259"/>
        <end position="309"/>
    </location>
</feature>